<evidence type="ECO:0000259" key="2">
    <source>
        <dbReference type="Pfam" id="PF25757"/>
    </source>
</evidence>
<sequence>MSSTENIQLGRISVALQAEDKRRRKAALQELDDLVFGKNEPMNVDEVAEVWEIMHRNLVRALNDQAEACRDFSINLLKKFFGVLTPCEKNIIYVIPMATRRLGSQEIVEPSEEVRLNFVTLLRTVIQHYKDYLSAYLGDFITILGRTVTDNYPSVKKESCTCISELAKTIPNSFYNHCDSLVKPVLTNFAHQHYKVRVASVNTIGDVVQYGNNKIIEIVATPMAERLFDQSGGVRMAVVEVAGKWLLKLGDRYSWWHKLIPLLLTGLHDEVEVIRNTARKLWEAVGEQYIKENDNDEKLRDKLDYLGKDPEHYPSNIVRPNLGCRTISQQNLCKLVGGIGVELGDWMADIRVRSAQLLCVLVLNVEQDVTQHIEKILPSMYRACNDEDKRVVENVELAAEYMGYFVPPDVYCHLVLPTLDENPTPGHFRVFSAILRGSNRKLLVPKLEMIGGFLQQAPICRGKNFQYQKQILQCCKSLMIVCQENCQQVSRDLFTVIFTVLSLAADEEIRQESFKLLEKLAEIEDLPNVEELYERQLRSLLKLIESNPESWTIYSSELLILRACLVYTGSVASQHLDLILPMLKQTMGKEADPELRLEQFLLLSNYLMRRQETLRKTENLSEFITTILDEIILPSLVWSAGRTAEAIRTAAVCCLCTALDENPNYSENSTSKFGAIETNKLKEMEENENKLSIMGMCEKESELECEKITKSDEQFAKKSLDVRTNKTIYELQLFPDTAVFLKFFNNVMPILTSLVDDNAKKTRLYSLRAICQIMSIGEQLSCLNDEHVHQVYPVVLKRLDDGCDDVRFVAVRTLRLVWAVAPKDYDIVFSKSHIDTLYTSTIVHLDDPDPKFQEITLETMKPLAKLHPELLAQKIQSCKGNFRNQRSLEVLLEYTYDLLSRKS</sequence>
<organism evidence="3 4">
    <name type="scientific">Neodiprion lecontei</name>
    <name type="common">Redheaded pine sawfly</name>
    <dbReference type="NCBI Taxonomy" id="441921"/>
    <lineage>
        <taxon>Eukaryota</taxon>
        <taxon>Metazoa</taxon>
        <taxon>Ecdysozoa</taxon>
        <taxon>Arthropoda</taxon>
        <taxon>Hexapoda</taxon>
        <taxon>Insecta</taxon>
        <taxon>Pterygota</taxon>
        <taxon>Neoptera</taxon>
        <taxon>Endopterygota</taxon>
        <taxon>Hymenoptera</taxon>
        <taxon>Tenthredinoidea</taxon>
        <taxon>Diprionidae</taxon>
        <taxon>Diprioninae</taxon>
        <taxon>Neodiprion</taxon>
    </lineage>
</organism>
<dbReference type="InterPro" id="IPR011989">
    <property type="entry name" value="ARM-like"/>
</dbReference>
<dbReference type="GO" id="GO:0005737">
    <property type="term" value="C:cytoplasm"/>
    <property type="evidence" value="ECO:0007669"/>
    <property type="project" value="TreeGrafter"/>
</dbReference>
<dbReference type="CTD" id="54919"/>
<dbReference type="PANTHER" id="PTHR16216">
    <property type="entry name" value="DYNEIN ASSEMBLY FACTOR 5, AXONEMAL"/>
    <property type="match status" value="1"/>
</dbReference>
<dbReference type="Pfam" id="PF25757">
    <property type="entry name" value="TPR_DNAAF5"/>
    <property type="match status" value="1"/>
</dbReference>
<dbReference type="GO" id="GO:0003341">
    <property type="term" value="P:cilium movement"/>
    <property type="evidence" value="ECO:0007669"/>
    <property type="project" value="TreeGrafter"/>
</dbReference>
<gene>
    <name evidence="4 5" type="primary">LOC107218765</name>
</gene>
<dbReference type="Proteomes" id="UP000829291">
    <property type="component" value="Chromosome 4"/>
</dbReference>
<dbReference type="SUPFAM" id="SSF48371">
    <property type="entry name" value="ARM repeat"/>
    <property type="match status" value="2"/>
</dbReference>
<dbReference type="GO" id="GO:0036158">
    <property type="term" value="P:outer dynein arm assembly"/>
    <property type="evidence" value="ECO:0007669"/>
    <property type="project" value="TreeGrafter"/>
</dbReference>
<dbReference type="InterPro" id="IPR052623">
    <property type="entry name" value="DAAF5"/>
</dbReference>
<dbReference type="InParanoid" id="A0A6J0BEV4"/>
<dbReference type="OrthoDB" id="413572at2759"/>
<proteinExistence type="predicted"/>
<dbReference type="InterPro" id="IPR057978">
    <property type="entry name" value="TPR_DAAF5"/>
</dbReference>
<evidence type="ECO:0000313" key="3">
    <source>
        <dbReference type="Proteomes" id="UP000829291"/>
    </source>
</evidence>
<dbReference type="Gene3D" id="1.25.10.10">
    <property type="entry name" value="Leucine-rich Repeat Variant"/>
    <property type="match status" value="3"/>
</dbReference>
<dbReference type="GeneID" id="107218765"/>
<evidence type="ECO:0000259" key="1">
    <source>
        <dbReference type="Pfam" id="PF24573"/>
    </source>
</evidence>
<evidence type="ECO:0000313" key="4">
    <source>
        <dbReference type="RefSeq" id="XP_015512248.1"/>
    </source>
</evidence>
<feature type="domain" description="Dynein axonemal assembly factor 5 HEAT-repeat" evidence="1">
    <location>
        <begin position="311"/>
        <end position="503"/>
    </location>
</feature>
<feature type="domain" description="Dynein axonemal assembly factor 5 TPR repeats" evidence="2">
    <location>
        <begin position="16"/>
        <end position="301"/>
    </location>
</feature>
<dbReference type="GO" id="GO:0036159">
    <property type="term" value="P:inner dynein arm assembly"/>
    <property type="evidence" value="ECO:0007669"/>
    <property type="project" value="TreeGrafter"/>
</dbReference>
<dbReference type="InterPro" id="IPR056497">
    <property type="entry name" value="HEAT_DAAF5"/>
</dbReference>
<dbReference type="Pfam" id="PF24573">
    <property type="entry name" value="HEAT_DAAF5"/>
    <property type="match status" value="1"/>
</dbReference>
<dbReference type="RefSeq" id="XP_046593598.1">
    <property type="nucleotide sequence ID" value="XM_046737642.1"/>
</dbReference>
<accession>A0A6J0BEV4</accession>
<dbReference type="FunCoup" id="A0A6J0BEV4">
    <property type="interactions" value="642"/>
</dbReference>
<dbReference type="RefSeq" id="XP_015512248.1">
    <property type="nucleotide sequence ID" value="XM_015656762.1"/>
</dbReference>
<dbReference type="AlphaFoldDB" id="A0A6J0BEV4"/>
<evidence type="ECO:0000313" key="5">
    <source>
        <dbReference type="RefSeq" id="XP_046593598.1"/>
    </source>
</evidence>
<dbReference type="GO" id="GO:0045505">
    <property type="term" value="F:dynein intermediate chain binding"/>
    <property type="evidence" value="ECO:0007669"/>
    <property type="project" value="TreeGrafter"/>
</dbReference>
<protein>
    <submittedName>
        <fullName evidence="4">Dynein assembly factor 5, axonemal</fullName>
    </submittedName>
    <submittedName>
        <fullName evidence="5">Dynein axonemal assembly factor 5 isoform X1</fullName>
    </submittedName>
</protein>
<name>A0A6J0BEV4_NEOLC</name>
<dbReference type="InterPro" id="IPR016024">
    <property type="entry name" value="ARM-type_fold"/>
</dbReference>
<keyword evidence="3" id="KW-1185">Reference proteome</keyword>
<dbReference type="PANTHER" id="PTHR16216:SF2">
    <property type="entry name" value="DYNEIN AXONEMAL ASSEMBLY FACTOR 5"/>
    <property type="match status" value="1"/>
</dbReference>
<reference evidence="4" key="1">
    <citation type="submission" date="2025-04" db="UniProtKB">
        <authorList>
            <consortium name="RefSeq"/>
        </authorList>
    </citation>
    <scope>IDENTIFICATION</scope>
    <source>
        <tissue evidence="5">Thorax and Abdomen</tissue>
        <tissue evidence="4">Whole body</tissue>
    </source>
</reference>
<dbReference type="KEGG" id="nlo:107218765"/>